<name>A0A1Y5PGZ4_9MYCO</name>
<evidence type="ECO:0000256" key="1">
    <source>
        <dbReference type="ARBA" id="ARBA00004370"/>
    </source>
</evidence>
<evidence type="ECO:0000313" key="5">
    <source>
        <dbReference type="EMBL" id="SBS76579.1"/>
    </source>
</evidence>
<dbReference type="GO" id="GO:0016020">
    <property type="term" value="C:membrane"/>
    <property type="evidence" value="ECO:0007669"/>
    <property type="project" value="UniProtKB-SubCell"/>
</dbReference>
<accession>A0A1Y5PGZ4</accession>
<keyword evidence="4" id="KW-1133">Transmembrane helix</keyword>
<evidence type="ECO:0000256" key="2">
    <source>
        <dbReference type="ARBA" id="ARBA00023136"/>
    </source>
</evidence>
<organism evidence="5">
    <name type="scientific">uncultured Mycobacterium sp</name>
    <dbReference type="NCBI Taxonomy" id="171292"/>
    <lineage>
        <taxon>Bacteria</taxon>
        <taxon>Bacillati</taxon>
        <taxon>Actinomycetota</taxon>
        <taxon>Actinomycetes</taxon>
        <taxon>Mycobacteriales</taxon>
        <taxon>Mycobacteriaceae</taxon>
        <taxon>Mycobacterium</taxon>
        <taxon>environmental samples</taxon>
    </lineage>
</organism>
<evidence type="ECO:0008006" key="6">
    <source>
        <dbReference type="Google" id="ProtNLM"/>
    </source>
</evidence>
<sequence>MTTDKPDTPDPEVVEAETTAVELTDDPEATPAGLETEAAATPKPRFSLARAVAFGLLPILALLLGAGAGYLKWEDSSRRAAARAGTESVQVAKDATVALLSYKAETVEKDLGAARDRLTGSFLDAYTQLVNNVVIPGAKEKKISAVAQVPAAASVSAKPDHAVVLLFVNQTVVMGTDAPTNTASSVRVTLDKVGDRWLISGFDPV</sequence>
<dbReference type="PANTHER" id="PTHR37042">
    <property type="entry name" value="OUTER MEMBRANE PROTEIN RV1973"/>
    <property type="match status" value="1"/>
</dbReference>
<protein>
    <recommendedName>
        <fullName evidence="6">Outer membrane protein</fullName>
    </recommendedName>
</protein>
<dbReference type="PANTHER" id="PTHR37042:SF4">
    <property type="entry name" value="OUTER MEMBRANE PROTEIN RV1973"/>
    <property type="match status" value="1"/>
</dbReference>
<feature type="transmembrane region" description="Helical" evidence="4">
    <location>
        <begin position="51"/>
        <end position="71"/>
    </location>
</feature>
<dbReference type="AlphaFoldDB" id="A0A1Y5PGZ4"/>
<gene>
    <name evidence="5" type="ORF">MHPYR_330070</name>
</gene>
<comment type="subcellular location">
    <subcellularLocation>
        <location evidence="1">Membrane</location>
    </subcellularLocation>
</comment>
<keyword evidence="4" id="KW-0812">Transmembrane</keyword>
<evidence type="ECO:0000256" key="3">
    <source>
        <dbReference type="SAM" id="MobiDB-lite"/>
    </source>
</evidence>
<feature type="region of interest" description="Disordered" evidence="3">
    <location>
        <begin position="1"/>
        <end position="30"/>
    </location>
</feature>
<keyword evidence="2 4" id="KW-0472">Membrane</keyword>
<dbReference type="EMBL" id="FLQS01000027">
    <property type="protein sequence ID" value="SBS76579.1"/>
    <property type="molecule type" value="Genomic_DNA"/>
</dbReference>
<proteinExistence type="predicted"/>
<evidence type="ECO:0000256" key="4">
    <source>
        <dbReference type="SAM" id="Phobius"/>
    </source>
</evidence>
<reference evidence="5" key="1">
    <citation type="submission" date="2016-03" db="EMBL/GenBank/DDBJ databases">
        <authorList>
            <person name="Ploux O."/>
        </authorList>
    </citation>
    <scope>NUCLEOTIDE SEQUENCE</scope>
    <source>
        <strain evidence="5">UC10</strain>
    </source>
</reference>